<reference evidence="2" key="1">
    <citation type="submission" date="2018-10" db="EMBL/GenBank/DDBJ databases">
        <title>Hidden diversity of soil giant viruses.</title>
        <authorList>
            <person name="Schulz F."/>
            <person name="Alteio L."/>
            <person name="Goudeau D."/>
            <person name="Ryan E.M."/>
            <person name="Malmstrom R.R."/>
            <person name="Blanchard J."/>
            <person name="Woyke T."/>
        </authorList>
    </citation>
    <scope>NUCLEOTIDE SEQUENCE</scope>
    <source>
        <strain evidence="2">TEV1</strain>
    </source>
</reference>
<evidence type="ECO:0000256" key="1">
    <source>
        <dbReference type="SAM" id="Phobius"/>
    </source>
</evidence>
<gene>
    <name evidence="2" type="ORF">Terrestrivirus4_44</name>
</gene>
<protein>
    <recommendedName>
        <fullName evidence="3">Hemolysin III</fullName>
    </recommendedName>
</protein>
<feature type="transmembrane region" description="Helical" evidence="1">
    <location>
        <begin position="46"/>
        <end position="65"/>
    </location>
</feature>
<name>A0A3G4ZMC9_9VIRU</name>
<feature type="transmembrane region" description="Helical" evidence="1">
    <location>
        <begin position="86"/>
        <end position="110"/>
    </location>
</feature>
<keyword evidence="1" id="KW-1133">Transmembrane helix</keyword>
<feature type="transmembrane region" description="Helical" evidence="1">
    <location>
        <begin position="164"/>
        <end position="181"/>
    </location>
</feature>
<proteinExistence type="predicted"/>
<sequence>MDKFYRSKYIEGSDTPLLRGILHCLFTVAMLYFIPYVYYMTTILKFAAYMMILSSYICSTIYHCVRLRYKYELLTRIADHMAIHHHIFAACVGLVTNNIYCYITVGIYIANYLLDVKRCLSCYKDTNHDYFVSRKHILHYVTSMALCTTIVIIDAVIHKNYYSFVMQAIILGIYIIGQLYYCYSLDDNYKPHHIWSNHETFHLFVVAGTIGVLCTLFL</sequence>
<keyword evidence="1" id="KW-0812">Transmembrane</keyword>
<evidence type="ECO:0008006" key="3">
    <source>
        <dbReference type="Google" id="ProtNLM"/>
    </source>
</evidence>
<feature type="transmembrane region" description="Helical" evidence="1">
    <location>
        <begin position="137"/>
        <end position="157"/>
    </location>
</feature>
<organism evidence="2">
    <name type="scientific">Terrestrivirus sp</name>
    <dbReference type="NCBI Taxonomy" id="2487775"/>
    <lineage>
        <taxon>Viruses</taxon>
        <taxon>Varidnaviria</taxon>
        <taxon>Bamfordvirae</taxon>
        <taxon>Nucleocytoviricota</taxon>
        <taxon>Megaviricetes</taxon>
        <taxon>Imitervirales</taxon>
        <taxon>Mimiviridae</taxon>
        <taxon>Klosneuvirinae</taxon>
    </lineage>
</organism>
<accession>A0A3G4ZMC9</accession>
<evidence type="ECO:0000313" key="2">
    <source>
        <dbReference type="EMBL" id="AYV75996.1"/>
    </source>
</evidence>
<keyword evidence="1" id="KW-0472">Membrane</keyword>
<feature type="transmembrane region" description="Helical" evidence="1">
    <location>
        <begin position="21"/>
        <end position="40"/>
    </location>
</feature>
<feature type="transmembrane region" description="Helical" evidence="1">
    <location>
        <begin position="201"/>
        <end position="217"/>
    </location>
</feature>
<dbReference type="EMBL" id="MK071982">
    <property type="protein sequence ID" value="AYV75996.1"/>
    <property type="molecule type" value="Genomic_DNA"/>
</dbReference>